<dbReference type="OrthoDB" id="9805001at2"/>
<evidence type="ECO:0000256" key="2">
    <source>
        <dbReference type="ARBA" id="ARBA00004694"/>
    </source>
</evidence>
<comment type="similarity">
    <text evidence="3 17">Belongs to the ALAD family.</text>
</comment>
<dbReference type="RefSeq" id="WP_062282103.1">
    <property type="nucleotide sequence ID" value="NZ_LTBC01000002.1"/>
</dbReference>
<dbReference type="CDD" id="cd00384">
    <property type="entry name" value="ALAD_PBGS"/>
    <property type="match status" value="1"/>
</dbReference>
<feature type="active site" description="Schiff-base intermediate with substrate" evidence="12">
    <location>
        <position position="196"/>
    </location>
</feature>
<dbReference type="Pfam" id="PF00490">
    <property type="entry name" value="ALAD"/>
    <property type="match status" value="1"/>
</dbReference>
<evidence type="ECO:0000256" key="9">
    <source>
        <dbReference type="ARBA" id="ARBA00023244"/>
    </source>
</evidence>
<feature type="binding site" evidence="13">
    <location>
        <position position="275"/>
    </location>
    <ligand>
        <name>5-aminolevulinate</name>
        <dbReference type="ChEBI" id="CHEBI:356416"/>
        <label>2</label>
    </ligand>
</feature>
<dbReference type="SMART" id="SM01004">
    <property type="entry name" value="ALAD"/>
    <property type="match status" value="1"/>
</dbReference>
<keyword evidence="8 16" id="KW-0456">Lyase</keyword>
<evidence type="ECO:0000313" key="18">
    <source>
        <dbReference type="EMBL" id="KYH33145.1"/>
    </source>
</evidence>
<evidence type="ECO:0000256" key="11">
    <source>
        <dbReference type="ARBA" id="ARBA00047651"/>
    </source>
</evidence>
<evidence type="ECO:0000313" key="19">
    <source>
        <dbReference type="Proteomes" id="UP000075670"/>
    </source>
</evidence>
<dbReference type="NCBIfam" id="NF006762">
    <property type="entry name" value="PRK09283.1"/>
    <property type="match status" value="1"/>
</dbReference>
<evidence type="ECO:0000256" key="10">
    <source>
        <dbReference type="ARBA" id="ARBA00025628"/>
    </source>
</evidence>
<evidence type="ECO:0000256" key="3">
    <source>
        <dbReference type="ARBA" id="ARBA00008055"/>
    </source>
</evidence>
<dbReference type="UniPathway" id="UPA00251">
    <property type="reaction ID" value="UER00318"/>
</dbReference>
<organism evidence="18 19">
    <name type="scientific">Moorella mulderi DSM 14980</name>
    <dbReference type="NCBI Taxonomy" id="1122241"/>
    <lineage>
        <taxon>Bacteria</taxon>
        <taxon>Bacillati</taxon>
        <taxon>Bacillota</taxon>
        <taxon>Clostridia</taxon>
        <taxon>Neomoorellales</taxon>
        <taxon>Neomoorellaceae</taxon>
        <taxon>Neomoorella</taxon>
    </lineage>
</organism>
<proteinExistence type="inferred from homology"/>
<evidence type="ECO:0000256" key="6">
    <source>
        <dbReference type="ARBA" id="ARBA00020771"/>
    </source>
</evidence>
<evidence type="ECO:0000256" key="4">
    <source>
        <dbReference type="ARBA" id="ARBA00011823"/>
    </source>
</evidence>
<keyword evidence="19" id="KW-1185">Reference proteome</keyword>
<dbReference type="InterPro" id="IPR030656">
    <property type="entry name" value="ALAD_AS"/>
</dbReference>
<keyword evidence="15" id="KW-0460">Magnesium</keyword>
<evidence type="ECO:0000256" key="7">
    <source>
        <dbReference type="ARBA" id="ARBA00023133"/>
    </source>
</evidence>
<evidence type="ECO:0000256" key="16">
    <source>
        <dbReference type="RuleBase" id="RU000515"/>
    </source>
</evidence>
<accession>A0A151AZR1</accession>
<feature type="binding site" evidence="13">
    <location>
        <position position="206"/>
    </location>
    <ligand>
        <name>5-aminolevulinate</name>
        <dbReference type="ChEBI" id="CHEBI:356416"/>
        <label>1</label>
    </ligand>
</feature>
<dbReference type="PRINTS" id="PR00144">
    <property type="entry name" value="DALDHYDRTASE"/>
</dbReference>
<dbReference type="EC" id="4.2.1.24" evidence="5 16"/>
<evidence type="ECO:0000256" key="13">
    <source>
        <dbReference type="PIRSR" id="PIRSR001415-2"/>
    </source>
</evidence>
<dbReference type="GO" id="GO:0005829">
    <property type="term" value="C:cytosol"/>
    <property type="evidence" value="ECO:0007669"/>
    <property type="project" value="TreeGrafter"/>
</dbReference>
<keyword evidence="9 16" id="KW-0627">Porphyrin biosynthesis</keyword>
<dbReference type="FunFam" id="3.20.20.70:FF:000019">
    <property type="entry name" value="Delta-aminolevulinic acid dehydratase"/>
    <property type="match status" value="1"/>
</dbReference>
<name>A0A151AZR1_9FIRM</name>
<dbReference type="PATRIC" id="fig|1122241.3.peg.973"/>
<dbReference type="GO" id="GO:0004655">
    <property type="term" value="F:porphobilinogen synthase activity"/>
    <property type="evidence" value="ECO:0007669"/>
    <property type="project" value="UniProtKB-EC"/>
</dbReference>
<feature type="binding site" evidence="14">
    <location>
        <position position="123"/>
    </location>
    <ligand>
        <name>Zn(2+)</name>
        <dbReference type="ChEBI" id="CHEBI:29105"/>
        <note>catalytic</note>
    </ligand>
</feature>
<dbReference type="PANTHER" id="PTHR11458:SF0">
    <property type="entry name" value="DELTA-AMINOLEVULINIC ACID DEHYDRATASE"/>
    <property type="match status" value="1"/>
</dbReference>
<dbReference type="PANTHER" id="PTHR11458">
    <property type="entry name" value="DELTA-AMINOLEVULINIC ACID DEHYDRATASE"/>
    <property type="match status" value="1"/>
</dbReference>
<evidence type="ECO:0000256" key="12">
    <source>
        <dbReference type="PIRSR" id="PIRSR001415-1"/>
    </source>
</evidence>
<comment type="function">
    <text evidence="10">Catalyzes an early step in the biosynthesis of tetrapyrroles. Binds two molecules of 5-aminolevulinate per subunit, each at a distinct site, and catalyzes their condensation to form porphobilinogen.</text>
</comment>
<evidence type="ECO:0000256" key="8">
    <source>
        <dbReference type="ARBA" id="ARBA00023239"/>
    </source>
</evidence>
<dbReference type="InterPro" id="IPR001731">
    <property type="entry name" value="ALAD"/>
</dbReference>
<feature type="active site" description="Schiff-base intermediate with substrate" evidence="12">
    <location>
        <position position="249"/>
    </location>
</feature>
<evidence type="ECO:0000256" key="15">
    <source>
        <dbReference type="PIRSR" id="PIRSR001415-5"/>
    </source>
</evidence>
<evidence type="ECO:0000256" key="1">
    <source>
        <dbReference type="ARBA" id="ARBA00001947"/>
    </source>
</evidence>
<dbReference type="EMBL" id="LTBC01000002">
    <property type="protein sequence ID" value="KYH33145.1"/>
    <property type="molecule type" value="Genomic_DNA"/>
</dbReference>
<dbReference type="GO" id="GO:0006782">
    <property type="term" value="P:protoporphyrinogen IX biosynthetic process"/>
    <property type="evidence" value="ECO:0007669"/>
    <property type="project" value="UniProtKB-UniPathway"/>
</dbReference>
<dbReference type="PROSITE" id="PS00169">
    <property type="entry name" value="D_ALA_DEHYDRATASE"/>
    <property type="match status" value="1"/>
</dbReference>
<comment type="caution">
    <text evidence="18">The sequence shown here is derived from an EMBL/GenBank/DDBJ whole genome shotgun (WGS) entry which is preliminary data.</text>
</comment>
<sequence>MSGFPVRRPRRLRQNETLRAMIRETEINVRDLIYPFFVIHGQGIKNPVPSMPGVYQLSIDNLVKEAAGVVAAGIPAVLLFGIPAVKDEVGSGAYDPRGIVQEAVRALKGAYPGLLVITDVCLCEYTSHGHCGLVDGGQVLNDPTLELIAKTALSHVEAGADIVAPSDMMDGRVGAIRRLLDTEGFTHTPILAYAAKFASTFYGPFREAAGSAPRFGDRRSYQMDPANSDEALREVELDLQEGADMIMVKPALPYLDIIRRVKDNFNAPLVAYQVSGEYAMLKAAAANGWLDEERTVLESLTAIKRAGADLIITYYALDVARWLK</sequence>
<dbReference type="InterPro" id="IPR013785">
    <property type="entry name" value="Aldolase_TIM"/>
</dbReference>
<dbReference type="Proteomes" id="UP000075670">
    <property type="component" value="Unassembled WGS sequence"/>
</dbReference>
<feature type="binding site" evidence="13">
    <location>
        <position position="218"/>
    </location>
    <ligand>
        <name>5-aminolevulinate</name>
        <dbReference type="ChEBI" id="CHEBI:356416"/>
        <label>1</label>
    </ligand>
</feature>
<feature type="binding site" evidence="13">
    <location>
        <position position="314"/>
    </location>
    <ligand>
        <name>5-aminolevulinate</name>
        <dbReference type="ChEBI" id="CHEBI:356416"/>
        <label>2</label>
    </ligand>
</feature>
<keyword evidence="7" id="KW-0350">Heme biosynthesis</keyword>
<dbReference type="PIRSF" id="PIRSF001415">
    <property type="entry name" value="Porphbilin_synth"/>
    <property type="match status" value="1"/>
</dbReference>
<reference evidence="18 19" key="1">
    <citation type="submission" date="2016-02" db="EMBL/GenBank/DDBJ databases">
        <title>Genome sequence of Moorella mulderi DSM 14980.</title>
        <authorList>
            <person name="Poehlein A."/>
            <person name="Daniel R."/>
        </authorList>
    </citation>
    <scope>NUCLEOTIDE SEQUENCE [LARGE SCALE GENOMIC DNA]</scope>
    <source>
        <strain evidence="18 19">DSM 14980</strain>
    </source>
</reference>
<feature type="binding site" evidence="15">
    <location>
        <position position="234"/>
    </location>
    <ligand>
        <name>Mg(2+)</name>
        <dbReference type="ChEBI" id="CHEBI:18420"/>
    </ligand>
</feature>
<comment type="cofactor">
    <cofactor evidence="1">
        <name>Zn(2+)</name>
        <dbReference type="ChEBI" id="CHEBI:29105"/>
    </cofactor>
</comment>
<evidence type="ECO:0000256" key="5">
    <source>
        <dbReference type="ARBA" id="ARBA00012053"/>
    </source>
</evidence>
<dbReference type="SUPFAM" id="SSF51569">
    <property type="entry name" value="Aldolase"/>
    <property type="match status" value="1"/>
</dbReference>
<comment type="catalytic activity">
    <reaction evidence="11 16">
        <text>2 5-aminolevulinate = porphobilinogen + 2 H2O + H(+)</text>
        <dbReference type="Rhea" id="RHEA:24064"/>
        <dbReference type="ChEBI" id="CHEBI:15377"/>
        <dbReference type="ChEBI" id="CHEBI:15378"/>
        <dbReference type="ChEBI" id="CHEBI:58126"/>
        <dbReference type="ChEBI" id="CHEBI:356416"/>
        <dbReference type="EC" id="4.2.1.24"/>
    </reaction>
</comment>
<keyword evidence="14" id="KW-0862">Zinc</keyword>
<evidence type="ECO:0000256" key="14">
    <source>
        <dbReference type="PIRSR" id="PIRSR001415-3"/>
    </source>
</evidence>
<keyword evidence="14" id="KW-0479">Metal-binding</keyword>
<evidence type="ECO:0000256" key="17">
    <source>
        <dbReference type="RuleBase" id="RU004161"/>
    </source>
</evidence>
<dbReference type="GO" id="GO:0008270">
    <property type="term" value="F:zinc ion binding"/>
    <property type="evidence" value="ECO:0007669"/>
    <property type="project" value="TreeGrafter"/>
</dbReference>
<feature type="binding site" evidence="14">
    <location>
        <position position="131"/>
    </location>
    <ligand>
        <name>Zn(2+)</name>
        <dbReference type="ChEBI" id="CHEBI:29105"/>
        <note>catalytic</note>
    </ligand>
</feature>
<comment type="pathway">
    <text evidence="2">Porphyrin-containing compound metabolism; protoporphyrin-IX biosynthesis; coproporphyrinogen-III from 5-aminolevulinate: step 1/4.</text>
</comment>
<comment type="subunit">
    <text evidence="4 16">Homooctamer.</text>
</comment>
<dbReference type="AlphaFoldDB" id="A0A151AZR1"/>
<dbReference type="Gene3D" id="3.20.20.70">
    <property type="entry name" value="Aldolase class I"/>
    <property type="match status" value="1"/>
</dbReference>
<protein>
    <recommendedName>
        <fullName evidence="6 16">Delta-aminolevulinic acid dehydratase</fullName>
        <ecNumber evidence="5 16">4.2.1.24</ecNumber>
    </recommendedName>
</protein>
<gene>
    <name evidence="18" type="primary">hemB</name>
    <name evidence="18" type="ORF">MOMUL_09240</name>
</gene>
<feature type="binding site" evidence="14">
    <location>
        <position position="121"/>
    </location>
    <ligand>
        <name>Zn(2+)</name>
        <dbReference type="ChEBI" id="CHEBI:29105"/>
        <note>catalytic</note>
    </ligand>
</feature>